<gene>
    <name evidence="6" type="ORF">J2R62_10970</name>
</gene>
<dbReference type="GO" id="GO:0016432">
    <property type="term" value="F:tRNA-uridine aminocarboxypropyltransferase activity"/>
    <property type="evidence" value="ECO:0007669"/>
    <property type="project" value="UniProtKB-EC"/>
</dbReference>
<sequence length="235" mass="26547">MSSNAVLRLRATRLAQATRPFLARGCRVVRCEHCLLPQSHCLCHLIRQAPARSQFCLLMYDTEPMKPSNTGRLIADVLPHTQAFQWSRTAVDPELLALLNDPTCQPYIIFPASYAEPERVVKQLPPPEQTAGKRPLFVMLDGTWTEARKMFRKSPYLDRFPVLPLYPVAQSCYQLREASTDEQLCTAEVAAQLLAMAGDQDAASALDTLFSQFRQHYLAAKLNRNIDQITADTQR</sequence>
<evidence type="ECO:0000256" key="4">
    <source>
        <dbReference type="ARBA" id="ARBA00022694"/>
    </source>
</evidence>
<feature type="domain" description="DTW" evidence="5">
    <location>
        <begin position="27"/>
        <end position="222"/>
    </location>
</feature>
<evidence type="ECO:0000256" key="2">
    <source>
        <dbReference type="ARBA" id="ARBA00022679"/>
    </source>
</evidence>
<dbReference type="InterPro" id="IPR005636">
    <property type="entry name" value="DTW"/>
</dbReference>
<protein>
    <recommendedName>
        <fullName evidence="1">tRNA-uridine aminocarboxypropyltransferase</fullName>
        <ecNumber evidence="1">2.5.1.25</ecNumber>
    </recommendedName>
</protein>
<dbReference type="PANTHER" id="PTHR21392:SF1">
    <property type="entry name" value="TRNA-URIDINE AMINOCARBOXYPROPYLTRANSFERASE"/>
    <property type="match status" value="1"/>
</dbReference>
<comment type="caution">
    <text evidence="6">The sequence shown here is derived from an EMBL/GenBank/DDBJ whole genome shotgun (WGS) entry which is preliminary data.</text>
</comment>
<dbReference type="PANTHER" id="PTHR21392">
    <property type="entry name" value="TRNA-URIDINE AMINOCARBOXYPROPYLTRANSFERASE 2"/>
    <property type="match status" value="1"/>
</dbReference>
<evidence type="ECO:0000259" key="5">
    <source>
        <dbReference type="SMART" id="SM01144"/>
    </source>
</evidence>
<dbReference type="Pfam" id="PF03942">
    <property type="entry name" value="DTW"/>
    <property type="match status" value="1"/>
</dbReference>
<reference evidence="6" key="1">
    <citation type="submission" date="2021-03" db="EMBL/GenBank/DDBJ databases">
        <title>Plesiomonas shigelloides zfcc0051, isolated from zebrafish feces.</title>
        <authorList>
            <person name="Vanderhoek Z."/>
            <person name="Gaulke C."/>
        </authorList>
    </citation>
    <scope>NUCLEOTIDE SEQUENCE</scope>
    <source>
        <strain evidence="6">Zfcc0051</strain>
    </source>
</reference>
<dbReference type="Proteomes" id="UP000664658">
    <property type="component" value="Unassembled WGS sequence"/>
</dbReference>
<proteinExistence type="predicted"/>
<accession>A0A8I1W6F7</accession>
<keyword evidence="2" id="KW-0808">Transferase</keyword>
<organism evidence="6 7">
    <name type="scientific">Plesiomonas shigelloides</name>
    <name type="common">Aeromonas shigelloides</name>
    <dbReference type="NCBI Taxonomy" id="703"/>
    <lineage>
        <taxon>Bacteria</taxon>
        <taxon>Pseudomonadati</taxon>
        <taxon>Pseudomonadota</taxon>
        <taxon>Gammaproteobacteria</taxon>
        <taxon>Enterobacterales</taxon>
        <taxon>Enterobacteriaceae</taxon>
        <taxon>Plesiomonas</taxon>
    </lineage>
</organism>
<keyword evidence="4" id="KW-0819">tRNA processing</keyword>
<keyword evidence="3" id="KW-0949">S-adenosyl-L-methionine</keyword>
<evidence type="ECO:0000313" key="7">
    <source>
        <dbReference type="Proteomes" id="UP000664658"/>
    </source>
</evidence>
<dbReference type="AlphaFoldDB" id="A0A8I1W6F7"/>
<dbReference type="GO" id="GO:0008033">
    <property type="term" value="P:tRNA processing"/>
    <property type="evidence" value="ECO:0007669"/>
    <property type="project" value="UniProtKB-KW"/>
</dbReference>
<dbReference type="SMART" id="SM01144">
    <property type="entry name" value="DTW"/>
    <property type="match status" value="1"/>
</dbReference>
<dbReference type="RefSeq" id="WP_116546631.1">
    <property type="nucleotide sequence ID" value="NZ_CP062196.1"/>
</dbReference>
<dbReference type="EC" id="2.5.1.25" evidence="1"/>
<dbReference type="InterPro" id="IPR039262">
    <property type="entry name" value="DTWD2/TAPT"/>
</dbReference>
<evidence type="ECO:0000313" key="6">
    <source>
        <dbReference type="EMBL" id="MBO1108734.1"/>
    </source>
</evidence>
<name>A0A8I1W6F7_PLESH</name>
<evidence type="ECO:0000256" key="1">
    <source>
        <dbReference type="ARBA" id="ARBA00012386"/>
    </source>
</evidence>
<evidence type="ECO:0000256" key="3">
    <source>
        <dbReference type="ARBA" id="ARBA00022691"/>
    </source>
</evidence>
<dbReference type="EMBL" id="JAFNAA010000011">
    <property type="protein sequence ID" value="MBO1108734.1"/>
    <property type="molecule type" value="Genomic_DNA"/>
</dbReference>